<reference evidence="1 2" key="1">
    <citation type="journal article" date="2019" name="Commun. Biol.">
        <title>The bagworm genome reveals a unique fibroin gene that provides high tensile strength.</title>
        <authorList>
            <person name="Kono N."/>
            <person name="Nakamura H."/>
            <person name="Ohtoshi R."/>
            <person name="Tomita M."/>
            <person name="Numata K."/>
            <person name="Arakawa K."/>
        </authorList>
    </citation>
    <scope>NUCLEOTIDE SEQUENCE [LARGE SCALE GENOMIC DNA]</scope>
</reference>
<sequence length="146" mass="16804">MYEGHIRARYAAESPNVLLFSEVSYVEPPPYHISRPPQSLWSKEVFPYHLTRRFRFWIHKRAQTVLASNFRCLSDLLKKSPLEQSRAAGTPACCPIAFGEAVTEYQLAAHPTHPLLVGDFFRRFQPYTYRAHGHAFYSSSTSQEGK</sequence>
<proteinExistence type="predicted"/>
<dbReference type="AlphaFoldDB" id="A0A4C1T6S9"/>
<evidence type="ECO:0000313" key="2">
    <source>
        <dbReference type="Proteomes" id="UP000299102"/>
    </source>
</evidence>
<organism evidence="1 2">
    <name type="scientific">Eumeta variegata</name>
    <name type="common">Bagworm moth</name>
    <name type="synonym">Eumeta japonica</name>
    <dbReference type="NCBI Taxonomy" id="151549"/>
    <lineage>
        <taxon>Eukaryota</taxon>
        <taxon>Metazoa</taxon>
        <taxon>Ecdysozoa</taxon>
        <taxon>Arthropoda</taxon>
        <taxon>Hexapoda</taxon>
        <taxon>Insecta</taxon>
        <taxon>Pterygota</taxon>
        <taxon>Neoptera</taxon>
        <taxon>Endopterygota</taxon>
        <taxon>Lepidoptera</taxon>
        <taxon>Glossata</taxon>
        <taxon>Ditrysia</taxon>
        <taxon>Tineoidea</taxon>
        <taxon>Psychidae</taxon>
        <taxon>Oiketicinae</taxon>
        <taxon>Eumeta</taxon>
    </lineage>
</organism>
<dbReference type="EMBL" id="BGZK01000037">
    <property type="protein sequence ID" value="GBP09844.1"/>
    <property type="molecule type" value="Genomic_DNA"/>
</dbReference>
<gene>
    <name evidence="1" type="ORF">EVAR_81106_1</name>
</gene>
<keyword evidence="2" id="KW-1185">Reference proteome</keyword>
<name>A0A4C1T6S9_EUMVA</name>
<accession>A0A4C1T6S9</accession>
<dbReference type="Proteomes" id="UP000299102">
    <property type="component" value="Unassembled WGS sequence"/>
</dbReference>
<comment type="caution">
    <text evidence="1">The sequence shown here is derived from an EMBL/GenBank/DDBJ whole genome shotgun (WGS) entry which is preliminary data.</text>
</comment>
<evidence type="ECO:0000313" key="1">
    <source>
        <dbReference type="EMBL" id="GBP09844.1"/>
    </source>
</evidence>
<protein>
    <submittedName>
        <fullName evidence="1">Uncharacterized protein</fullName>
    </submittedName>
</protein>